<keyword evidence="5" id="KW-0190">Covalent protein-DNA linkage</keyword>
<name>A0ABW4ZPC6_9SPHI</name>
<keyword evidence="6" id="KW-0238">DNA-binding</keyword>
<dbReference type="GO" id="GO:0016787">
    <property type="term" value="F:hydrolase activity"/>
    <property type="evidence" value="ECO:0007669"/>
    <property type="project" value="UniProtKB-KW"/>
</dbReference>
<dbReference type="RefSeq" id="WP_255900426.1">
    <property type="nucleotide sequence ID" value="NZ_JAFMZO010000002.1"/>
</dbReference>
<proteinExistence type="inferred from homology"/>
<keyword evidence="10" id="KW-1185">Reference proteome</keyword>
<dbReference type="EMBL" id="JBHUHZ010000002">
    <property type="protein sequence ID" value="MFD2163691.1"/>
    <property type="molecule type" value="Genomic_DNA"/>
</dbReference>
<reference evidence="10" key="1">
    <citation type="journal article" date="2019" name="Int. J. Syst. Evol. Microbiol.">
        <title>The Global Catalogue of Microorganisms (GCM) 10K type strain sequencing project: providing services to taxonomists for standard genome sequencing and annotation.</title>
        <authorList>
            <consortium name="The Broad Institute Genomics Platform"/>
            <consortium name="The Broad Institute Genome Sequencing Center for Infectious Disease"/>
            <person name="Wu L."/>
            <person name="Ma J."/>
        </authorList>
    </citation>
    <scope>NUCLEOTIDE SEQUENCE [LARGE SCALE GENOMIC DNA]</scope>
    <source>
        <strain evidence="10">KCTC 42217</strain>
    </source>
</reference>
<keyword evidence="4 8" id="KW-0378">Hydrolase</keyword>
<dbReference type="SUPFAM" id="SSF143081">
    <property type="entry name" value="BB1717-like"/>
    <property type="match status" value="1"/>
</dbReference>
<protein>
    <recommendedName>
        <fullName evidence="8">Abasic site processing protein</fullName>
        <ecNumber evidence="8">3.4.-.-</ecNumber>
    </recommendedName>
</protein>
<keyword evidence="3" id="KW-0227">DNA damage</keyword>
<evidence type="ECO:0000313" key="10">
    <source>
        <dbReference type="Proteomes" id="UP001597387"/>
    </source>
</evidence>
<organism evidence="9 10">
    <name type="scientific">Paradesertivirga mongoliensis</name>
    <dbReference type="NCBI Taxonomy" id="2100740"/>
    <lineage>
        <taxon>Bacteria</taxon>
        <taxon>Pseudomonadati</taxon>
        <taxon>Bacteroidota</taxon>
        <taxon>Sphingobacteriia</taxon>
        <taxon>Sphingobacteriales</taxon>
        <taxon>Sphingobacteriaceae</taxon>
        <taxon>Paradesertivirga</taxon>
    </lineage>
</organism>
<dbReference type="EC" id="3.4.-.-" evidence="8"/>
<gene>
    <name evidence="9" type="ORF">ACFSJU_14875</name>
</gene>
<dbReference type="Pfam" id="PF02586">
    <property type="entry name" value="SRAP"/>
    <property type="match status" value="1"/>
</dbReference>
<keyword evidence="7" id="KW-0456">Lyase</keyword>
<dbReference type="Proteomes" id="UP001597387">
    <property type="component" value="Unassembled WGS sequence"/>
</dbReference>
<dbReference type="PANTHER" id="PTHR13604">
    <property type="entry name" value="DC12-RELATED"/>
    <property type="match status" value="1"/>
</dbReference>
<evidence type="ECO:0000313" key="9">
    <source>
        <dbReference type="EMBL" id="MFD2163691.1"/>
    </source>
</evidence>
<dbReference type="InterPro" id="IPR003738">
    <property type="entry name" value="SRAP"/>
</dbReference>
<evidence type="ECO:0000256" key="7">
    <source>
        <dbReference type="ARBA" id="ARBA00023239"/>
    </source>
</evidence>
<evidence type="ECO:0000256" key="4">
    <source>
        <dbReference type="ARBA" id="ARBA00022801"/>
    </source>
</evidence>
<dbReference type="PANTHER" id="PTHR13604:SF0">
    <property type="entry name" value="ABASIC SITE PROCESSING PROTEIN HMCES"/>
    <property type="match status" value="1"/>
</dbReference>
<dbReference type="Gene3D" id="3.90.1680.10">
    <property type="entry name" value="SOS response associated peptidase-like"/>
    <property type="match status" value="1"/>
</dbReference>
<accession>A0ABW4ZPC6</accession>
<evidence type="ECO:0000256" key="3">
    <source>
        <dbReference type="ARBA" id="ARBA00022763"/>
    </source>
</evidence>
<dbReference type="InterPro" id="IPR036590">
    <property type="entry name" value="SRAP-like"/>
</dbReference>
<sequence length="231" mass="26627">MCGRVAVPERDLLLEAYNLKPTGREWVKDINVPPTGGVPVIANDSPGELDFMSWSLLPWYTKADPATGKPIHNISTFNARYDKLFESKLWKPLLGKNHCVVITDGYYEWEELDEWADEKKKKKKKQPHFIRAKNQDFTLLAGLYSPWINKVTGEVIKTCAVITHDAVEAWGKIHDRMPAFLTDEGSSIWLNKELSLEERLKVIQPKPEDFLESFKIDQVGNREEFEHVVFK</sequence>
<evidence type="ECO:0000256" key="6">
    <source>
        <dbReference type="ARBA" id="ARBA00023125"/>
    </source>
</evidence>
<evidence type="ECO:0000256" key="2">
    <source>
        <dbReference type="ARBA" id="ARBA00022670"/>
    </source>
</evidence>
<keyword evidence="2 8" id="KW-0645">Protease</keyword>
<evidence type="ECO:0000256" key="8">
    <source>
        <dbReference type="RuleBase" id="RU364100"/>
    </source>
</evidence>
<comment type="similarity">
    <text evidence="1 8">Belongs to the SOS response-associated peptidase family.</text>
</comment>
<evidence type="ECO:0000256" key="5">
    <source>
        <dbReference type="ARBA" id="ARBA00023124"/>
    </source>
</evidence>
<comment type="caution">
    <text evidence="9">The sequence shown here is derived from an EMBL/GenBank/DDBJ whole genome shotgun (WGS) entry which is preliminary data.</text>
</comment>
<evidence type="ECO:0000256" key="1">
    <source>
        <dbReference type="ARBA" id="ARBA00008136"/>
    </source>
</evidence>